<protein>
    <submittedName>
        <fullName evidence="2">UDP-N-acetylglucosamine 2-epimerase</fullName>
    </submittedName>
</protein>
<evidence type="ECO:0000259" key="1">
    <source>
        <dbReference type="Pfam" id="PF02350"/>
    </source>
</evidence>
<dbReference type="Gene3D" id="3.40.50.2000">
    <property type="entry name" value="Glycogen Phosphorylase B"/>
    <property type="match status" value="3"/>
</dbReference>
<keyword evidence="3" id="KW-1185">Reference proteome</keyword>
<dbReference type="PANTHER" id="PTHR43174">
    <property type="entry name" value="UDP-N-ACETYLGLUCOSAMINE 2-EPIMERASE"/>
    <property type="match status" value="1"/>
</dbReference>
<dbReference type="Proteomes" id="UP000017840">
    <property type="component" value="Unassembled WGS sequence"/>
</dbReference>
<dbReference type="PANTHER" id="PTHR43174:SF1">
    <property type="entry name" value="UDP-N-ACETYLGLUCOSAMINE 2-EPIMERASE"/>
    <property type="match status" value="1"/>
</dbReference>
<dbReference type="SUPFAM" id="SSF53756">
    <property type="entry name" value="UDP-Glycosyltransferase/glycogen phosphorylase"/>
    <property type="match status" value="1"/>
</dbReference>
<comment type="caution">
    <text evidence="2">The sequence shown here is derived from an EMBL/GenBank/DDBJ whole genome shotgun (WGS) entry which is preliminary data.</text>
</comment>
<organism evidence="2 3">
    <name type="scientific">Candidatus Halobonum tyrrellensis G22</name>
    <dbReference type="NCBI Taxonomy" id="1324957"/>
    <lineage>
        <taxon>Archaea</taxon>
        <taxon>Methanobacteriati</taxon>
        <taxon>Methanobacteriota</taxon>
        <taxon>Stenosarchaea group</taxon>
        <taxon>Halobacteria</taxon>
        <taxon>Halobacteriales</taxon>
        <taxon>Haloferacaceae</taxon>
        <taxon>Candidatus Halobonum</taxon>
    </lineage>
</organism>
<dbReference type="AlphaFoldDB" id="V4GNH2"/>
<dbReference type="InterPro" id="IPR029767">
    <property type="entry name" value="WecB-like"/>
</dbReference>
<accession>V4GNH2</accession>
<feature type="domain" description="UDP-N-acetylglucosamine 2-epimerase" evidence="1">
    <location>
        <begin position="178"/>
        <end position="436"/>
    </location>
</feature>
<evidence type="ECO:0000313" key="2">
    <source>
        <dbReference type="EMBL" id="ESP86936.1"/>
    </source>
</evidence>
<dbReference type="STRING" id="1324957.K933_16787"/>
<dbReference type="InterPro" id="IPR003331">
    <property type="entry name" value="UDP_GlcNAc_Epimerase_2_dom"/>
</dbReference>
<proteinExistence type="predicted"/>
<dbReference type="eggNOG" id="arCOG01392">
    <property type="taxonomic scope" value="Archaea"/>
</dbReference>
<dbReference type="RefSeq" id="WP_023395924.1">
    <property type="nucleotide sequence ID" value="NZ_ASGZ01000068.1"/>
</dbReference>
<dbReference type="OrthoDB" id="7018at2157"/>
<dbReference type="Pfam" id="PF02350">
    <property type="entry name" value="Epimerase_2"/>
    <property type="match status" value="1"/>
</dbReference>
<dbReference type="EMBL" id="ASGZ01000068">
    <property type="protein sequence ID" value="ESP86936.1"/>
    <property type="molecule type" value="Genomic_DNA"/>
</dbReference>
<sequence>MTTTPTTTTEIDVHEDRLDRTMAGEEFVLAVVTATKPDFYKQAPVVAAARRKGFPCFVLHTGQHHDDLLGHGLVEYGIDDSVAADLGIRGGLTQKTGELMRRIETFTSYLDEHYPDTTVLPLVHGDTLAAGIVPQAWMFATNRLVAHNEAGLRSMSPSFDAQGDPEAFVEAQWGEEWSLNRTEPFPEQYDTFVGSAAAAYHFAPTDLNREHLVREGYPAEVEGDERIPVVGNSVVDAIEAKANADLDESVFDVYPELERSDEWIRVDIHRRANLLPERFRAIVDCVTSLVEAGHHVNFVELTATERALEQYGLRDRLTELADEHDNFLLTGLWKRHAHVYEFLRSGHCFAELTDSGSMQEELNYIDETLCLTARFNTDRPETVSEAGTNLLVPPTTGEEMEELVEYVYGNDTVRTRMREGPSLYGENVGESIVDFLAAKDDPVSFEWAHERLGFARSERDFEYL</sequence>
<evidence type="ECO:0000313" key="3">
    <source>
        <dbReference type="Proteomes" id="UP000017840"/>
    </source>
</evidence>
<gene>
    <name evidence="2" type="ORF">K933_16787</name>
</gene>
<reference evidence="2 3" key="1">
    <citation type="journal article" date="2013" name="Genome Announc.">
        <title>Draft Genome Sequence of 'Candidatus Halobonum tyrrellensis' Strain G22, Isolated from the Hypersaline Waters of Lake Tyrrell, Australia.</title>
        <authorList>
            <person name="Ugalde J.A."/>
            <person name="Narasingarao P."/>
            <person name="Kuo S."/>
            <person name="Podell S."/>
            <person name="Allen E.E."/>
        </authorList>
    </citation>
    <scope>NUCLEOTIDE SEQUENCE [LARGE SCALE GENOMIC DNA]</scope>
    <source>
        <strain evidence="2 3">G22</strain>
    </source>
</reference>
<dbReference type="PATRIC" id="fig|1324957.4.peg.3410"/>
<name>V4GNH2_9EURY</name>